<proteinExistence type="predicted"/>
<evidence type="ECO:0000313" key="1">
    <source>
        <dbReference type="EMBL" id="CAI2372303.1"/>
    </source>
</evidence>
<organism evidence="1 2">
    <name type="scientific">Euplotes crassus</name>
    <dbReference type="NCBI Taxonomy" id="5936"/>
    <lineage>
        <taxon>Eukaryota</taxon>
        <taxon>Sar</taxon>
        <taxon>Alveolata</taxon>
        <taxon>Ciliophora</taxon>
        <taxon>Intramacronucleata</taxon>
        <taxon>Spirotrichea</taxon>
        <taxon>Hypotrichia</taxon>
        <taxon>Euplotida</taxon>
        <taxon>Euplotidae</taxon>
        <taxon>Moneuplotes</taxon>
    </lineage>
</organism>
<dbReference type="AlphaFoldDB" id="A0AAD1UR73"/>
<comment type="caution">
    <text evidence="1">The sequence shown here is derived from an EMBL/GenBank/DDBJ whole genome shotgun (WGS) entry which is preliminary data.</text>
</comment>
<protein>
    <submittedName>
        <fullName evidence="1">Uncharacterized protein</fullName>
    </submittedName>
</protein>
<reference evidence="1" key="1">
    <citation type="submission" date="2023-07" db="EMBL/GenBank/DDBJ databases">
        <authorList>
            <consortium name="AG Swart"/>
            <person name="Singh M."/>
            <person name="Singh A."/>
            <person name="Seah K."/>
            <person name="Emmerich C."/>
        </authorList>
    </citation>
    <scope>NUCLEOTIDE SEQUENCE</scope>
    <source>
        <strain evidence="1">DP1</strain>
    </source>
</reference>
<dbReference type="EMBL" id="CAMPGE010013580">
    <property type="protein sequence ID" value="CAI2372303.1"/>
    <property type="molecule type" value="Genomic_DNA"/>
</dbReference>
<dbReference type="Proteomes" id="UP001295684">
    <property type="component" value="Unassembled WGS sequence"/>
</dbReference>
<accession>A0AAD1UR73</accession>
<name>A0AAD1UR73_EUPCR</name>
<gene>
    <name evidence="1" type="ORF">ECRASSUSDP1_LOCUS13632</name>
</gene>
<evidence type="ECO:0000313" key="2">
    <source>
        <dbReference type="Proteomes" id="UP001295684"/>
    </source>
</evidence>
<sequence length="152" mass="18061">MVKLFMGLVNTMFYSKFIETLGPYTFFNTEIFYFIRVPKNKGVNEFIKHSFPKRVDKFKFSIWGKCKTTTLYYFDQIIRVGPKVLKQVNFSNFILNIPKLKRLSVAYKHVEILCLDNNMLYLPYPPYLNCCLKNSRIEDFTLSCMWVDDGID</sequence>
<keyword evidence="2" id="KW-1185">Reference proteome</keyword>